<protein>
    <recommendedName>
        <fullName evidence="3">WWE domain-containing protein</fullName>
    </recommendedName>
</protein>
<feature type="region of interest" description="Disordered" evidence="2">
    <location>
        <begin position="1928"/>
        <end position="1954"/>
    </location>
</feature>
<dbReference type="OrthoDB" id="430797at2759"/>
<feature type="compositionally biased region" description="Basic and acidic residues" evidence="2">
    <location>
        <begin position="2290"/>
        <end position="2302"/>
    </location>
</feature>
<feature type="coiled-coil region" evidence="1">
    <location>
        <begin position="1353"/>
        <end position="1401"/>
    </location>
</feature>
<evidence type="ECO:0000256" key="1">
    <source>
        <dbReference type="SAM" id="Coils"/>
    </source>
</evidence>
<evidence type="ECO:0000256" key="2">
    <source>
        <dbReference type="SAM" id="MobiDB-lite"/>
    </source>
</evidence>
<dbReference type="InterPro" id="IPR004170">
    <property type="entry name" value="WWE_dom"/>
</dbReference>
<dbReference type="PANTHER" id="PTHR38899">
    <property type="entry name" value="DOMAIN OOKINETE PROTEIN, PUTATIVE-RELATED"/>
    <property type="match status" value="1"/>
</dbReference>
<feature type="coiled-coil region" evidence="1">
    <location>
        <begin position="836"/>
        <end position="863"/>
    </location>
</feature>
<dbReference type="InterPro" id="IPR036412">
    <property type="entry name" value="HAD-like_sf"/>
</dbReference>
<dbReference type="InterPro" id="IPR037197">
    <property type="entry name" value="WWE_dom_sf"/>
</dbReference>
<accession>A0A1Q9F2Y6</accession>
<feature type="compositionally biased region" description="Low complexity" evidence="2">
    <location>
        <begin position="1852"/>
        <end position="1863"/>
    </location>
</feature>
<feature type="region of interest" description="Disordered" evidence="2">
    <location>
        <begin position="2242"/>
        <end position="2314"/>
    </location>
</feature>
<feature type="domain" description="WWE" evidence="3">
    <location>
        <begin position="91"/>
        <end position="173"/>
    </location>
</feature>
<comment type="caution">
    <text evidence="4">The sequence shown here is derived from an EMBL/GenBank/DDBJ whole genome shotgun (WGS) entry which is preliminary data.</text>
</comment>
<organism evidence="4 5">
    <name type="scientific">Symbiodinium microadriaticum</name>
    <name type="common">Dinoflagellate</name>
    <name type="synonym">Zooxanthella microadriatica</name>
    <dbReference type="NCBI Taxonomy" id="2951"/>
    <lineage>
        <taxon>Eukaryota</taxon>
        <taxon>Sar</taxon>
        <taxon>Alveolata</taxon>
        <taxon>Dinophyceae</taxon>
        <taxon>Suessiales</taxon>
        <taxon>Symbiodiniaceae</taxon>
        <taxon>Symbiodinium</taxon>
    </lineage>
</organism>
<dbReference type="GO" id="GO:0008270">
    <property type="term" value="F:zinc ion binding"/>
    <property type="evidence" value="ECO:0007669"/>
    <property type="project" value="InterPro"/>
</dbReference>
<dbReference type="SUPFAM" id="SSF117839">
    <property type="entry name" value="WWE domain"/>
    <property type="match status" value="1"/>
</dbReference>
<proteinExistence type="predicted"/>
<dbReference type="EMBL" id="LSRX01000021">
    <property type="protein sequence ID" value="OLQ13972.1"/>
    <property type="molecule type" value="Genomic_DNA"/>
</dbReference>
<dbReference type="PROSITE" id="PS50918">
    <property type="entry name" value="WWE"/>
    <property type="match status" value="1"/>
</dbReference>
<dbReference type="SMART" id="SM00678">
    <property type="entry name" value="WWE"/>
    <property type="match status" value="1"/>
</dbReference>
<feature type="region of interest" description="Disordered" evidence="2">
    <location>
        <begin position="1801"/>
        <end position="1863"/>
    </location>
</feature>
<name>A0A1Q9F2Y6_SYMMI</name>
<dbReference type="SUPFAM" id="SSF56784">
    <property type="entry name" value="HAD-like"/>
    <property type="match status" value="1"/>
</dbReference>
<keyword evidence="5" id="KW-1185">Reference proteome</keyword>
<sequence>MPCGQSAAERPSYTVAPSWRDKGVGTVGVKGLWKWCGMCRLEHLYATVGAKGKVVTTDFSFNKEYQTKYELNFAKMMQTNTESKKSRTVRRTGGEAVAVVKKAVWEWWSDEDEWEPFQEVDAQLLEKAYLAAETPFSTKKLSWNEGYDSLYIFDFTVMTQVNCDSKTSRKIQRTAAGGSKLFGHKDGEDDGYAGAVGFLSDKIGDSKVMFAGKFEPSLPAAVVTAQKKLGAQSLRKQKKDYGPIVSKDEHGRKCFDEMLQNEKEFCGEWVVFYHSYSSAALLYEVQAAVASVLFRFKAEFASLPRLLCAPFHHIPTAKRMLEEFPTWKDQDHNQAFRLVGLCGTSSLLAHDSEAPAKSVFLAGYSVGPLKGVLEKLLTSCGVPSAKIKKLAADIIALAVKSGLDCSGIPGGKKCKSGRSGHMLQIFLRRELCDEYVYPSFPFGVPDKKRMKPSLSKYLTEDVKIEGQVRITLNPDVFLRATTARMFTFPADPTFHKNRPDFQDKLKSLLEPILGTEAVRVKAAKGIFGGDPPDWWSSEDQSDMAKMAKGCVACRRFRQAAVMAGYGVSLHGLGRVCGGQAESPTEKDVDPANFQQLRQLRDQSVMQGDVAALRQEMLTLKMVVSTAKTEMTVLIEQEVGEAIAKERAERERAERLMDERVAACVQQSQIQQEEVEKLQGRLESNANVVQETLGKLTKEATEALRDGQVLQQKLQRLEDKEGRDMTQMKQDMQLQMQSLQATKVQLEHLVQETCQQFQAEQGQELLEVNSKYDTLHKAIWGRPGLQNRQMKETTNLGLWEDLNQLTGQVQELVSKQEGSVKLGEEQGHILDELHHSHDDLQKRTSELTDRLAAAEQKHALLEESSSQCDTKVLQLSEKMTQMAQVSEKLLCDAQAAAIASAAAGGQVRALETWQAEAQLKLGSLDRAATELRETCSQAVQLKVHTEEQERWHDHFGDCLQRLASLETQAVSIGQDRKACDEELRRIQAQTRILETSVEQAAQASARQAELHSRLEERCGAMDLRQSSMSEELARLLSKEKIIEDLDAKVTELQPCIASCDENLVLIRNLQAAQEDIRSSQEGTRQSLDTSVRALEQHFSEVQRSNSEAKDSLAKAHTEILRLSRQDDVLSGGQATLSQEVDLIQKTLPTVMENQKEIYATGSVLKRLEDQVNAFPKAQAELHDRARALAESRCKELGCHLDAAEKRLENHLKAAQSSWAAEKACTESHFAAIRQRLDKVDAGSKEVQLAQVAAAKDLQVELESLRGRLGSLETFRFQLHSTQSASTPKELRGRDAVGLVELPVTVAAESNLTVVRQLVDKTEASTESHFAAIRQRLDKVDAGSKEVQLAQVAAAKDLQVELESLRGRLGAAEQQQAFSNSGIAAVRQQIDKLQTESAEALKILEAQLSEQFSGQMSAVELKQAATAAELRKALDAELAGAQAALRERLSEVLEQLPELDARLDDQKGQIEAVRTRQDVNYDAVESLQASHARAAQEASKISSRVEQIVGMMTEEQRIREAETTQVKQGIRELEATQATLTTQLEDFGGVLETVQRSASDADDMLSKRLGDVSKRLETVQAVQAEQRAEAEEHKADLQRLHNGLHDNTVLAERHRAEVDMRVEDLQRLTIPLEEQMHGFTWAETSQEEKEACVVRLFQRFPDVLLHLGDPQLAQQFELPRQSVKLKQQPTENRLTVELKRRLQSSSVTAAAPGVAQALDAMTASLTSLAQSPPSHAMAPVQPMQPRDALAFGQGQSFFSSNLARQAHASGSRSFVKPRHELLDSHSSSSPSFGRVAAKGFAKAKSLPARGQSPDGGDGGAGAEVWLPGQSSDEEPNPAPAHGKSNSSTSKRDASPTSSDPSFESPFFPVALQRDATGTTEASDAGSISGGLDIKSFRSPAASAAGRLTGDLMAHARGLGARRGLALQLSSKSSRSSIVVPPMDDDGRSTPPSASSRMAVGMRIPDSEEPAVQLVFQTEPPKRRTSRCNTIPADMMLAVAPRILQVAKVPRPLPAAFPIRRNIIFFDWDDTLCPTSWIRSLLKEHLADMEEWLDQYDDCLETEEDWRDSIPSWFKQPLPDEPHVRQHIADLQTACIRTIRIAQSLGVVCIVTNAVPGWVEKTIKRWLPKLRTHIGVHGVHSVRSQHPIKVIYAQQAYCDGSNLPFVDEQGEFMLWKKAAMAGALTELDHLYGLQGEEKNEAKLLNVVNVVSIGDTEAEMSAAELASQGLHSQHPKRGRLYRRACGLQDQPEPGGNQTEKPCGSRTSSKDGSKEDASGSSGSESGQGASGLQGERSERSERERDCDFGEFGPGRSRSLETSNRRAFGAFRPWVKLIKLSEGCQARRLTAQLEEIAQLLPKMLALRRDVRVDLTEGASKSQFWQKALGCTEEDVRLERHLCVETL</sequence>
<evidence type="ECO:0000313" key="4">
    <source>
        <dbReference type="EMBL" id="OLQ13972.1"/>
    </source>
</evidence>
<evidence type="ECO:0000313" key="5">
    <source>
        <dbReference type="Proteomes" id="UP000186817"/>
    </source>
</evidence>
<feature type="compositionally biased region" description="Basic and acidic residues" evidence="2">
    <location>
        <begin position="2263"/>
        <end position="2272"/>
    </location>
</feature>
<dbReference type="PANTHER" id="PTHR38899:SF1">
    <property type="entry name" value="PROTEIN KINASE"/>
    <property type="match status" value="1"/>
</dbReference>
<keyword evidence="1" id="KW-0175">Coiled coil</keyword>
<reference evidence="4 5" key="1">
    <citation type="submission" date="2016-02" db="EMBL/GenBank/DDBJ databases">
        <title>Genome analysis of coral dinoflagellate symbionts highlights evolutionary adaptations to a symbiotic lifestyle.</title>
        <authorList>
            <person name="Aranda M."/>
            <person name="Li Y."/>
            <person name="Liew Y.J."/>
            <person name="Baumgarten S."/>
            <person name="Simakov O."/>
            <person name="Wilson M."/>
            <person name="Piel J."/>
            <person name="Ashoor H."/>
            <person name="Bougouffa S."/>
            <person name="Bajic V.B."/>
            <person name="Ryu T."/>
            <person name="Ravasi T."/>
            <person name="Bayer T."/>
            <person name="Micklem G."/>
            <person name="Kim H."/>
            <person name="Bhak J."/>
            <person name="Lajeunesse T.C."/>
            <person name="Voolstra C.R."/>
        </authorList>
    </citation>
    <scope>NUCLEOTIDE SEQUENCE [LARGE SCALE GENOMIC DNA]</scope>
    <source>
        <strain evidence="4 5">CCMP2467</strain>
    </source>
</reference>
<dbReference type="Pfam" id="PF02825">
    <property type="entry name" value="WWE"/>
    <property type="match status" value="1"/>
</dbReference>
<evidence type="ECO:0000259" key="3">
    <source>
        <dbReference type="PROSITE" id="PS50918"/>
    </source>
</evidence>
<gene>
    <name evidence="4" type="ORF">AK812_SmicGene1992</name>
</gene>
<dbReference type="Proteomes" id="UP000186817">
    <property type="component" value="Unassembled WGS sequence"/>
</dbReference>
<feature type="compositionally biased region" description="Low complexity" evidence="2">
    <location>
        <begin position="2273"/>
        <end position="2289"/>
    </location>
</feature>
<feature type="coiled-coil region" evidence="1">
    <location>
        <begin position="699"/>
        <end position="748"/>
    </location>
</feature>
<dbReference type="Gene3D" id="3.30.720.50">
    <property type="match status" value="2"/>
</dbReference>
<dbReference type="InterPro" id="IPR018123">
    <property type="entry name" value="WWE-dom_subgr"/>
</dbReference>